<evidence type="ECO:0000313" key="3">
    <source>
        <dbReference type="Proteomes" id="UP001501411"/>
    </source>
</evidence>
<accession>A0ABP9CF23</accession>
<name>A0ABP9CF23_9SPHI</name>
<comment type="caution">
    <text evidence="2">The sequence shown here is derived from an EMBL/GenBank/DDBJ whole genome shotgun (WGS) entry which is preliminary data.</text>
</comment>
<protein>
    <submittedName>
        <fullName evidence="2">Right-handed parallel beta-helix repeat-containing protein</fullName>
    </submittedName>
</protein>
<proteinExistence type="predicted"/>
<reference evidence="3" key="1">
    <citation type="journal article" date="2019" name="Int. J. Syst. Evol. Microbiol.">
        <title>The Global Catalogue of Microorganisms (GCM) 10K type strain sequencing project: providing services to taxonomists for standard genome sequencing and annotation.</title>
        <authorList>
            <consortium name="The Broad Institute Genomics Platform"/>
            <consortium name="The Broad Institute Genome Sequencing Center for Infectious Disease"/>
            <person name="Wu L."/>
            <person name="Ma J."/>
        </authorList>
    </citation>
    <scope>NUCLEOTIDE SEQUENCE [LARGE SCALE GENOMIC DNA]</scope>
    <source>
        <strain evidence="3">JCM 18200</strain>
    </source>
</reference>
<dbReference type="InterPro" id="IPR012334">
    <property type="entry name" value="Pectin_lyas_fold"/>
</dbReference>
<dbReference type="EMBL" id="BAABIQ010000044">
    <property type="protein sequence ID" value="GAA4806901.1"/>
    <property type="molecule type" value="Genomic_DNA"/>
</dbReference>
<dbReference type="Proteomes" id="UP001501411">
    <property type="component" value="Unassembled WGS sequence"/>
</dbReference>
<dbReference type="RefSeq" id="WP_345234882.1">
    <property type="nucleotide sequence ID" value="NZ_BAABIQ010000044.1"/>
</dbReference>
<dbReference type="Gene3D" id="2.160.20.10">
    <property type="entry name" value="Single-stranded right-handed beta-helix, Pectin lyase-like"/>
    <property type="match status" value="2"/>
</dbReference>
<evidence type="ECO:0000313" key="2">
    <source>
        <dbReference type="EMBL" id="GAA4806901.1"/>
    </source>
</evidence>
<sequence>MKATHVSIVLLCSFFFLVVKGLAQQVVSITDFGIGPNQSVNALPAIKKALKFCQHKQGIIIDFPTGRYDFWPVTQAGNTEQIGFDMQQLKGITVEGNNSSFIFHGKMQIARIDSSSNIAFKGFSVDWDRPFISQAVITATTDSTLDVRIDRRNYPYTIERDTIFFYGEDWKLPVLNVYNNLYDKARKEIVYHTWDNPLGDIFTQKAEELPNGNVRFHGQVKIKPDSGTFVSLFHLRYAIVGFEIKNSTEVLLKDLCIYHALSHGVLGIRSENITMDNASMMVNDTKGRVFSIIADASHFINCKGTIKVENCAHTGQGDDFINVHGTNAKILAIVDKHTVLLNERGGYNGVGDEVWLVDSGTAQRTDSLQIAAIKAVYDQEKLRGYEVTFNEKLPSTVNTNDFIENKTWTARLELRNCRILKRHRARGILVTTPQEAIIENNYFRTAGTAILIEGDLDFWFESGAHRNLLIRNNVFEDCLTSGNAHGNRGEWGEAVITITPSHKPSSVHDVPYHQHIRILHNTFKVFDAPLIRARSVDGLWFTDNTIIKTFTYQPYTWQKSACLLDGCRKVIIKNNLIDDQYQTRDVLIEHMQKSDVNIDQKQGFVLRELKGLNTHHTW</sequence>
<keyword evidence="3" id="KW-1185">Reference proteome</keyword>
<dbReference type="SUPFAM" id="SSF51126">
    <property type="entry name" value="Pectin lyase-like"/>
    <property type="match status" value="1"/>
</dbReference>
<organism evidence="2 3">
    <name type="scientific">Olivibacter ginsenosidimutans</name>
    <dbReference type="NCBI Taxonomy" id="1176537"/>
    <lineage>
        <taxon>Bacteria</taxon>
        <taxon>Pseudomonadati</taxon>
        <taxon>Bacteroidota</taxon>
        <taxon>Sphingobacteriia</taxon>
        <taxon>Sphingobacteriales</taxon>
        <taxon>Sphingobacteriaceae</taxon>
        <taxon>Olivibacter</taxon>
    </lineage>
</organism>
<dbReference type="InterPro" id="IPR011050">
    <property type="entry name" value="Pectin_lyase_fold/virulence"/>
</dbReference>
<dbReference type="Pfam" id="PF23763">
    <property type="entry name" value="Beta-barrel_GLAA-B_I"/>
    <property type="match status" value="1"/>
</dbReference>
<evidence type="ECO:0000259" key="1">
    <source>
        <dbReference type="Pfam" id="PF23763"/>
    </source>
</evidence>
<gene>
    <name evidence="2" type="ORF">GCM10023231_40110</name>
</gene>
<feature type="domain" description="GLAA-B beta-barrel" evidence="1">
    <location>
        <begin position="133"/>
        <end position="230"/>
    </location>
</feature>
<dbReference type="InterPro" id="IPR057275">
    <property type="entry name" value="Beta-barrel_GLAA-B_I"/>
</dbReference>